<organism evidence="1 2">
    <name type="scientific">Poseidonocella sedimentorum</name>
    <dbReference type="NCBI Taxonomy" id="871652"/>
    <lineage>
        <taxon>Bacteria</taxon>
        <taxon>Pseudomonadati</taxon>
        <taxon>Pseudomonadota</taxon>
        <taxon>Alphaproteobacteria</taxon>
        <taxon>Rhodobacterales</taxon>
        <taxon>Roseobacteraceae</taxon>
        <taxon>Poseidonocella</taxon>
    </lineage>
</organism>
<keyword evidence="2" id="KW-1185">Reference proteome</keyword>
<dbReference type="OrthoDB" id="5174363at2"/>
<sequence>MNSATYRTEPKDPAGPDLTVAVSTLAADAGQLRLPLPHPRLRYLVLVQGGAFGADNFGAGRSDLEVVALDSFGLSRSRNAAMLRAQTPFLVFSDADIVLDVAGLLALADALRAAPELDFVAGWREDRLAAARPSRRRPHALSRRTAGRVCAPELMLRLEAVRRQGLGFDPEFGLGARHPLGEEYVFIADALAAGLRGRSLPVVAGRHPGESTGHRAPSPALWGARQAVLRRVFGPLAPLIRPLYAWRMRRQMRPGVGALLLDMGRFALGGRPGLRKED</sequence>
<dbReference type="InterPro" id="IPR029044">
    <property type="entry name" value="Nucleotide-diphossugar_trans"/>
</dbReference>
<evidence type="ECO:0000313" key="2">
    <source>
        <dbReference type="Proteomes" id="UP000199302"/>
    </source>
</evidence>
<dbReference type="SUPFAM" id="SSF53448">
    <property type="entry name" value="Nucleotide-diphospho-sugar transferases"/>
    <property type="match status" value="1"/>
</dbReference>
<dbReference type="STRING" id="871652.SAMN04515673_11031"/>
<protein>
    <recommendedName>
        <fullName evidence="3">Glycosyl transferase family 2</fullName>
    </recommendedName>
</protein>
<name>A0A1I6ED47_9RHOB</name>
<proteinExistence type="predicted"/>
<evidence type="ECO:0008006" key="3">
    <source>
        <dbReference type="Google" id="ProtNLM"/>
    </source>
</evidence>
<accession>A0A1I6ED47</accession>
<dbReference type="EMBL" id="FOYI01000010">
    <property type="protein sequence ID" value="SFR15674.1"/>
    <property type="molecule type" value="Genomic_DNA"/>
</dbReference>
<dbReference type="AlphaFoldDB" id="A0A1I6ED47"/>
<reference evidence="1 2" key="1">
    <citation type="submission" date="2016-10" db="EMBL/GenBank/DDBJ databases">
        <authorList>
            <person name="de Groot N.N."/>
        </authorList>
    </citation>
    <scope>NUCLEOTIDE SEQUENCE [LARGE SCALE GENOMIC DNA]</scope>
    <source>
        <strain evidence="2">KMM 9023,NRIC 0796,JCM 17311,KCTC 23692</strain>
    </source>
</reference>
<dbReference type="CDD" id="cd00761">
    <property type="entry name" value="Glyco_tranf_GTA_type"/>
    <property type="match status" value="1"/>
</dbReference>
<dbReference type="Gene3D" id="3.90.550.10">
    <property type="entry name" value="Spore Coat Polysaccharide Biosynthesis Protein SpsA, Chain A"/>
    <property type="match status" value="1"/>
</dbReference>
<gene>
    <name evidence="1" type="ORF">SAMN04515673_11031</name>
</gene>
<evidence type="ECO:0000313" key="1">
    <source>
        <dbReference type="EMBL" id="SFR15674.1"/>
    </source>
</evidence>
<dbReference type="RefSeq" id="WP_143104164.1">
    <property type="nucleotide sequence ID" value="NZ_FOYI01000010.1"/>
</dbReference>
<dbReference type="Proteomes" id="UP000199302">
    <property type="component" value="Unassembled WGS sequence"/>
</dbReference>